<dbReference type="InterPro" id="IPR015421">
    <property type="entry name" value="PyrdxlP-dep_Trfase_major"/>
</dbReference>
<keyword evidence="4" id="KW-0663">Pyridoxal phosphate</keyword>
<dbReference type="SUPFAM" id="SSF53383">
    <property type="entry name" value="PLP-dependent transferases"/>
    <property type="match status" value="1"/>
</dbReference>
<name>A0A1B7LI76_9FIRM</name>
<protein>
    <submittedName>
        <fullName evidence="7">Decarboxylase</fullName>
    </submittedName>
</protein>
<dbReference type="Gene3D" id="3.40.640.10">
    <property type="entry name" value="Type I PLP-dependent aspartate aminotransferase-like (Major domain)"/>
    <property type="match status" value="1"/>
</dbReference>
<dbReference type="InterPro" id="IPR015424">
    <property type="entry name" value="PyrdxlP-dep_Trfase"/>
</dbReference>
<organism evidence="7 8">
    <name type="scientific">Desulfotomaculum copahuensis</name>
    <dbReference type="NCBI Taxonomy" id="1838280"/>
    <lineage>
        <taxon>Bacteria</taxon>
        <taxon>Bacillati</taxon>
        <taxon>Bacillota</taxon>
        <taxon>Clostridia</taxon>
        <taxon>Eubacteriales</taxon>
        <taxon>Desulfotomaculaceae</taxon>
        <taxon>Desulfotomaculum</taxon>
    </lineage>
</organism>
<dbReference type="Proteomes" id="UP000078532">
    <property type="component" value="Unassembled WGS sequence"/>
</dbReference>
<keyword evidence="5" id="KW-0456">Lyase</keyword>
<evidence type="ECO:0000313" key="7">
    <source>
        <dbReference type="EMBL" id="OAT86120.1"/>
    </source>
</evidence>
<reference evidence="7 8" key="1">
    <citation type="submission" date="2016-04" db="EMBL/GenBank/DDBJ databases">
        <authorList>
            <person name="Evans L.H."/>
            <person name="Alamgir A."/>
            <person name="Owens N."/>
            <person name="Weber N.D."/>
            <person name="Virtaneva K."/>
            <person name="Barbian K."/>
            <person name="Babar A."/>
            <person name="Rosenke K."/>
        </authorList>
    </citation>
    <scope>NUCLEOTIDE SEQUENCE [LARGE SCALE GENOMIC DNA]</scope>
    <source>
        <strain evidence="7 8">LMa1</strain>
    </source>
</reference>
<dbReference type="PANTHER" id="PTHR43277">
    <property type="entry name" value="ARGININE DECARBOXYLASE"/>
    <property type="match status" value="1"/>
</dbReference>
<dbReference type="PANTHER" id="PTHR43277:SF4">
    <property type="entry name" value="ARGININE DECARBOXYLASE"/>
    <property type="match status" value="1"/>
</dbReference>
<keyword evidence="3" id="KW-0210">Decarboxylase</keyword>
<dbReference type="Gene3D" id="3.90.100.10">
    <property type="entry name" value="Orn/Lys/Arg decarboxylase, C-terminal domain"/>
    <property type="match status" value="1"/>
</dbReference>
<evidence type="ECO:0000256" key="4">
    <source>
        <dbReference type="ARBA" id="ARBA00022898"/>
    </source>
</evidence>
<comment type="similarity">
    <text evidence="2">Belongs to the Orn/Lys/Arg decarboxylase class-I family.</text>
</comment>
<dbReference type="InterPro" id="IPR008286">
    <property type="entry name" value="Prn/Lys/Arg_de-COase_C"/>
</dbReference>
<evidence type="ECO:0000256" key="1">
    <source>
        <dbReference type="ARBA" id="ARBA00001933"/>
    </source>
</evidence>
<dbReference type="STRING" id="1838280.A6M21_04185"/>
<dbReference type="Pfam" id="PF01276">
    <property type="entry name" value="OKR_DC_1"/>
    <property type="match status" value="1"/>
</dbReference>
<dbReference type="SUPFAM" id="SSF55904">
    <property type="entry name" value="Ornithine decarboxylase C-terminal domain"/>
    <property type="match status" value="1"/>
</dbReference>
<dbReference type="PROSITE" id="PS00703">
    <property type="entry name" value="OKR_DC_1"/>
    <property type="match status" value="1"/>
</dbReference>
<dbReference type="OrthoDB" id="9815233at2"/>
<evidence type="ECO:0000313" key="8">
    <source>
        <dbReference type="Proteomes" id="UP000078532"/>
    </source>
</evidence>
<evidence type="ECO:0000256" key="2">
    <source>
        <dbReference type="ARBA" id="ARBA00010671"/>
    </source>
</evidence>
<sequence>MLPDQEQLPLLAALVRHCRTNPARLHVPAHRQGRAVPAALTDLAEKNIFRFDLTELPGLDDLHHPQGAIAAAQQLAAALYGAGRTFFLVNGTTCGLQALLLALCRPGEEILLPRNVHRSVLGGLVLSGARPVYLPPVVIKDFGLAAGVREDTLAAALARHPRARGYLAVYPTYYGLAPDLTGPAAVLHRLDKPLLVDEAHGAHLPFHPALPPPALAQGADASVQSVHKLGGSLTQSSWLHLGGARPDPARVAAALRLLQTSSPSYILLASLDAARRQLALDGRRLLERALTLARDLRRELARIPGLAVLDEEHLAGAGAAAARLDPTRVVISVHGLGLTGYQAARLLAEKHRVMVEMADYRHLVAVTGLGTTAEDCRALVRALREISRRDAAADRSRSVCPGPPDAPPVRLTPRQAWFAPARPVPLEQAAGLVAAETVAVYPPGIPALCPGEEITPEIIEYLSIVRRHGLPVQGPADGTLQTLRVVS</sequence>
<evidence type="ECO:0000256" key="3">
    <source>
        <dbReference type="ARBA" id="ARBA00022793"/>
    </source>
</evidence>
<dbReference type="AlphaFoldDB" id="A0A1B7LI76"/>
<proteinExistence type="inferred from homology"/>
<comment type="cofactor">
    <cofactor evidence="1">
        <name>pyridoxal 5'-phosphate</name>
        <dbReference type="ChEBI" id="CHEBI:597326"/>
    </cofactor>
</comment>
<dbReference type="GO" id="GO:0016831">
    <property type="term" value="F:carboxy-lyase activity"/>
    <property type="evidence" value="ECO:0007669"/>
    <property type="project" value="UniProtKB-KW"/>
</dbReference>
<dbReference type="Pfam" id="PF03711">
    <property type="entry name" value="OKR_DC_1_C"/>
    <property type="match status" value="1"/>
</dbReference>
<gene>
    <name evidence="7" type="ORF">A6M21_04185</name>
</gene>
<evidence type="ECO:0000259" key="6">
    <source>
        <dbReference type="PROSITE" id="PS00703"/>
    </source>
</evidence>
<dbReference type="EMBL" id="LYVF01000040">
    <property type="protein sequence ID" value="OAT86120.1"/>
    <property type="molecule type" value="Genomic_DNA"/>
</dbReference>
<dbReference type="InterPro" id="IPR000310">
    <property type="entry name" value="Orn/Lys/Arg_deCO2ase_major_dom"/>
</dbReference>
<comment type="caution">
    <text evidence="7">The sequence shown here is derived from an EMBL/GenBank/DDBJ whole genome shotgun (WGS) entry which is preliminary data.</text>
</comment>
<accession>A0A1B7LI76</accession>
<feature type="domain" description="Orn/Lys/Arg decarboxylases family 1 pyridoxal-P attachment site" evidence="6">
    <location>
        <begin position="223"/>
        <end position="237"/>
    </location>
</feature>
<dbReference type="RefSeq" id="WP_066666424.1">
    <property type="nucleotide sequence ID" value="NZ_LYVF01000040.1"/>
</dbReference>
<dbReference type="InterPro" id="IPR036633">
    <property type="entry name" value="Prn/Lys/Arg_de-COase_C_sf"/>
</dbReference>
<evidence type="ECO:0000256" key="5">
    <source>
        <dbReference type="ARBA" id="ARBA00023239"/>
    </source>
</evidence>
<keyword evidence="8" id="KW-1185">Reference proteome</keyword>
<dbReference type="InterPro" id="IPR052357">
    <property type="entry name" value="Orn_Lys_Arg_decarboxylase-I"/>
</dbReference>